<dbReference type="OMA" id="RPRNVNE"/>
<dbReference type="GO" id="GO:0005524">
    <property type="term" value="F:ATP binding"/>
    <property type="evidence" value="ECO:0007669"/>
    <property type="project" value="UniProtKB-UniRule"/>
</dbReference>
<keyword evidence="4" id="KW-0694">RNA-binding</keyword>
<dbReference type="InParanoid" id="A7AP87"/>
<dbReference type="EMBL" id="AAXT01000001">
    <property type="protein sequence ID" value="EDO08371.1"/>
    <property type="molecule type" value="Genomic_DNA"/>
</dbReference>
<dbReference type="InterPro" id="IPR011545">
    <property type="entry name" value="DEAD/DEAH_box_helicase_dom"/>
</dbReference>
<keyword evidence="3 4" id="KW-0067">ATP-binding</keyword>
<dbReference type="PANTHER" id="PTHR24031">
    <property type="entry name" value="RNA HELICASE"/>
    <property type="match status" value="1"/>
</dbReference>
<dbReference type="SUPFAM" id="SSF52540">
    <property type="entry name" value="P-loop containing nucleoside triphosphate hydrolases"/>
    <property type="match status" value="2"/>
</dbReference>
<dbReference type="InterPro" id="IPR027417">
    <property type="entry name" value="P-loop_NTPase"/>
</dbReference>
<comment type="caution">
    <text evidence="6">The sequence shown here is derived from an EMBL/GenBank/DDBJ whole genome shotgun (WGS) entry which is preliminary data.</text>
</comment>
<dbReference type="GO" id="GO:0003724">
    <property type="term" value="F:RNA helicase activity"/>
    <property type="evidence" value="ECO:0007669"/>
    <property type="project" value="UniProtKB-EC"/>
</dbReference>
<feature type="domain" description="Helicase ATP-binding" evidence="5">
    <location>
        <begin position="130"/>
        <end position="354"/>
    </location>
</feature>
<dbReference type="Proteomes" id="UP000002173">
    <property type="component" value="Chromosome 3"/>
</dbReference>
<comment type="function">
    <text evidence="4">RNA helicase.</text>
</comment>
<sequence length="551" mass="61897">MNVRGMCHLWAFVGPGLSVHNRNDGHKTLYAFGNLGIRLPKSPEGFWNPKSESKNNVEQRQSLPLIHVPDCGPQGVVSYAGIYKDIDNLPARTLENVDIESLTPGAISEIGRMLNAVGVESLSRLQLSLFDELSYGSNALFHSETSTGKTFSMLLYATLRHYYRIDPSWLCSRRVQTLFDTSLSGKVKNAPFTPPNSPVLGRVMVLCPTKELAVQTANQLIEFTCGDVDAVRLIIDDQAMLPEDINSRQLFIVGSANQVNQYMLTKSRRYTRGILQHVSMIILDEIDRLIKVPNQYASSRRKSFLRTHPTAAFQLCQTLLALSPNRLQVVGASASISRHHIRFMDTAIQSYRKTRCPLAVIRHQDERTAANRYVSIPESVEHFFAASNTDSLGNKVGKLATILRQRPPERVIFFISSDHSLLSFRHYLNNCGFECKILHHEFGIRDNISKRFDPTVQKGLYDRRASTEVMDMYDSCKQTLETESGRVGRCGNIGRCIVVDSAPNLRYMSTIVLTYSYSKVLTWQSAMNCTISPLSDAESEALSKYKSNIKG</sequence>
<dbReference type="GO" id="GO:0003723">
    <property type="term" value="F:RNA binding"/>
    <property type="evidence" value="ECO:0007669"/>
    <property type="project" value="UniProtKB-UniRule"/>
</dbReference>
<gene>
    <name evidence="6" type="ORF">BBOV_III008110</name>
</gene>
<comment type="catalytic activity">
    <reaction evidence="4">
        <text>ATP + H2O = ADP + phosphate + H(+)</text>
        <dbReference type="Rhea" id="RHEA:13065"/>
        <dbReference type="ChEBI" id="CHEBI:15377"/>
        <dbReference type="ChEBI" id="CHEBI:15378"/>
        <dbReference type="ChEBI" id="CHEBI:30616"/>
        <dbReference type="ChEBI" id="CHEBI:43474"/>
        <dbReference type="ChEBI" id="CHEBI:456216"/>
        <dbReference type="EC" id="3.6.4.13"/>
    </reaction>
</comment>
<name>A7AP87_BABBO</name>
<dbReference type="AlphaFoldDB" id="A7AP87"/>
<keyword evidence="1 4" id="KW-0547">Nucleotide-binding</keyword>
<evidence type="ECO:0000313" key="7">
    <source>
        <dbReference type="Proteomes" id="UP000002173"/>
    </source>
</evidence>
<dbReference type="eggNOG" id="ENOG502S7UJ">
    <property type="taxonomic scope" value="Eukaryota"/>
</dbReference>
<accession>A7AP87</accession>
<dbReference type="SMART" id="SM00487">
    <property type="entry name" value="DEXDc"/>
    <property type="match status" value="1"/>
</dbReference>
<dbReference type="Gene3D" id="3.40.50.300">
    <property type="entry name" value="P-loop containing nucleotide triphosphate hydrolases"/>
    <property type="match status" value="1"/>
</dbReference>
<reference evidence="6 7" key="1">
    <citation type="journal article" date="2007" name="PLoS Pathog.">
        <title>Genome sequence of Babesia bovis and comparative analysis of apicomplexan hemoprotozoa.</title>
        <authorList>
            <person name="Brayton K.A."/>
            <person name="Lau A.O.T."/>
            <person name="Herndon D.R."/>
            <person name="Hannick L."/>
            <person name="Kappmeyer L.S."/>
            <person name="Berens S.J."/>
            <person name="Bidwell S.L."/>
            <person name="Brown W.C."/>
            <person name="Crabtree J."/>
            <person name="Fadrosh D."/>
            <person name="Feldblum T."/>
            <person name="Forberger H.A."/>
            <person name="Haas B.J."/>
            <person name="Howell J.M."/>
            <person name="Khouri H."/>
            <person name="Koo H."/>
            <person name="Mann D.J."/>
            <person name="Norimine J."/>
            <person name="Paulsen I.T."/>
            <person name="Radune D."/>
            <person name="Ren Q."/>
            <person name="Smith R.K. Jr."/>
            <person name="Suarez C.E."/>
            <person name="White O."/>
            <person name="Wortman J.R."/>
            <person name="Knowles D.P. Jr."/>
            <person name="McElwain T.F."/>
            <person name="Nene V.M."/>
        </authorList>
    </citation>
    <scope>NUCLEOTIDE SEQUENCE [LARGE SCALE GENOMIC DNA]</scope>
    <source>
        <strain evidence="6">T2Bo</strain>
    </source>
</reference>
<evidence type="ECO:0000256" key="2">
    <source>
        <dbReference type="ARBA" id="ARBA00022801"/>
    </source>
</evidence>
<dbReference type="VEuPathDB" id="PiroplasmaDB:BBOV_III008110"/>
<dbReference type="EC" id="3.6.4.13" evidence="4"/>
<keyword evidence="7" id="KW-1185">Reference proteome</keyword>
<comment type="domain">
    <text evidence="4">The Q motif is unique to and characteristic of the DEAD box family of RNA helicases and controls ATP binding and hydrolysis.</text>
</comment>
<evidence type="ECO:0000256" key="3">
    <source>
        <dbReference type="ARBA" id="ARBA00022840"/>
    </source>
</evidence>
<comment type="similarity">
    <text evidence="4">Belongs to the DEAD box helicase family.</text>
</comment>
<evidence type="ECO:0000313" key="6">
    <source>
        <dbReference type="EMBL" id="EDO08371.1"/>
    </source>
</evidence>
<dbReference type="PROSITE" id="PS51192">
    <property type="entry name" value="HELICASE_ATP_BIND_1"/>
    <property type="match status" value="1"/>
</dbReference>
<evidence type="ECO:0000256" key="4">
    <source>
        <dbReference type="RuleBase" id="RU365068"/>
    </source>
</evidence>
<dbReference type="GO" id="GO:0016787">
    <property type="term" value="F:hydrolase activity"/>
    <property type="evidence" value="ECO:0007669"/>
    <property type="project" value="UniProtKB-KW"/>
</dbReference>
<dbReference type="STRING" id="5865.A7AP87"/>
<keyword evidence="4" id="KW-0347">Helicase</keyword>
<protein>
    <recommendedName>
        <fullName evidence="4">ATP-dependent RNA helicase</fullName>
        <ecNumber evidence="4">3.6.4.13</ecNumber>
    </recommendedName>
</protein>
<dbReference type="Pfam" id="PF00270">
    <property type="entry name" value="DEAD"/>
    <property type="match status" value="1"/>
</dbReference>
<evidence type="ECO:0000256" key="1">
    <source>
        <dbReference type="ARBA" id="ARBA00022741"/>
    </source>
</evidence>
<dbReference type="InterPro" id="IPR014001">
    <property type="entry name" value="Helicase_ATP-bd"/>
</dbReference>
<proteinExistence type="inferred from homology"/>
<organism evidence="6 7">
    <name type="scientific">Babesia bovis</name>
    <dbReference type="NCBI Taxonomy" id="5865"/>
    <lineage>
        <taxon>Eukaryota</taxon>
        <taxon>Sar</taxon>
        <taxon>Alveolata</taxon>
        <taxon>Apicomplexa</taxon>
        <taxon>Aconoidasida</taxon>
        <taxon>Piroplasmida</taxon>
        <taxon>Babesiidae</taxon>
        <taxon>Babesia</taxon>
    </lineage>
</organism>
<evidence type="ECO:0000259" key="5">
    <source>
        <dbReference type="PROSITE" id="PS51192"/>
    </source>
</evidence>
<keyword evidence="2 4" id="KW-0378">Hydrolase</keyword>